<comment type="caution">
    <text evidence="2">The sequence shown here is derived from an EMBL/GenBank/DDBJ whole genome shotgun (WGS) entry which is preliminary data.</text>
</comment>
<dbReference type="Proteomes" id="UP000821837">
    <property type="component" value="Chromosome 3"/>
</dbReference>
<protein>
    <submittedName>
        <fullName evidence="2">Uncharacterized protein</fullName>
    </submittedName>
</protein>
<evidence type="ECO:0000313" key="2">
    <source>
        <dbReference type="EMBL" id="KAH7963057.1"/>
    </source>
</evidence>
<feature type="compositionally biased region" description="Polar residues" evidence="1">
    <location>
        <begin position="181"/>
        <end position="193"/>
    </location>
</feature>
<reference evidence="2" key="1">
    <citation type="journal article" date="2020" name="Cell">
        <title>Large-Scale Comparative Analyses of Tick Genomes Elucidate Their Genetic Diversity and Vector Capacities.</title>
        <authorList>
            <consortium name="Tick Genome and Microbiome Consortium (TIGMIC)"/>
            <person name="Jia N."/>
            <person name="Wang J."/>
            <person name="Shi W."/>
            <person name="Du L."/>
            <person name="Sun Y."/>
            <person name="Zhan W."/>
            <person name="Jiang J.F."/>
            <person name="Wang Q."/>
            <person name="Zhang B."/>
            <person name="Ji P."/>
            <person name="Bell-Sakyi L."/>
            <person name="Cui X.M."/>
            <person name="Yuan T.T."/>
            <person name="Jiang B.G."/>
            <person name="Yang W.F."/>
            <person name="Lam T.T."/>
            <person name="Chang Q.C."/>
            <person name="Ding S.J."/>
            <person name="Wang X.J."/>
            <person name="Zhu J.G."/>
            <person name="Ruan X.D."/>
            <person name="Zhao L."/>
            <person name="Wei J.T."/>
            <person name="Ye R.Z."/>
            <person name="Que T.C."/>
            <person name="Du C.H."/>
            <person name="Zhou Y.H."/>
            <person name="Cheng J.X."/>
            <person name="Dai P.F."/>
            <person name="Guo W.B."/>
            <person name="Han X.H."/>
            <person name="Huang E.J."/>
            <person name="Li L.F."/>
            <person name="Wei W."/>
            <person name="Gao Y.C."/>
            <person name="Liu J.Z."/>
            <person name="Shao H.Z."/>
            <person name="Wang X."/>
            <person name="Wang C.C."/>
            <person name="Yang T.C."/>
            <person name="Huo Q.B."/>
            <person name="Li W."/>
            <person name="Chen H.Y."/>
            <person name="Chen S.E."/>
            <person name="Zhou L.G."/>
            <person name="Ni X.B."/>
            <person name="Tian J.H."/>
            <person name="Sheng Y."/>
            <person name="Liu T."/>
            <person name="Pan Y.S."/>
            <person name="Xia L.Y."/>
            <person name="Li J."/>
            <person name="Zhao F."/>
            <person name="Cao W.C."/>
        </authorList>
    </citation>
    <scope>NUCLEOTIDE SEQUENCE</scope>
    <source>
        <strain evidence="2">Rsan-2018</strain>
    </source>
</reference>
<dbReference type="EMBL" id="JABSTV010001249">
    <property type="protein sequence ID" value="KAH7963057.1"/>
    <property type="molecule type" value="Genomic_DNA"/>
</dbReference>
<feature type="compositionally biased region" description="Polar residues" evidence="1">
    <location>
        <begin position="161"/>
        <end position="172"/>
    </location>
</feature>
<name>A0A9D4T1N0_RHISA</name>
<keyword evidence="3" id="KW-1185">Reference proteome</keyword>
<organism evidence="2 3">
    <name type="scientific">Rhipicephalus sanguineus</name>
    <name type="common">Brown dog tick</name>
    <name type="synonym">Ixodes sanguineus</name>
    <dbReference type="NCBI Taxonomy" id="34632"/>
    <lineage>
        <taxon>Eukaryota</taxon>
        <taxon>Metazoa</taxon>
        <taxon>Ecdysozoa</taxon>
        <taxon>Arthropoda</taxon>
        <taxon>Chelicerata</taxon>
        <taxon>Arachnida</taxon>
        <taxon>Acari</taxon>
        <taxon>Parasitiformes</taxon>
        <taxon>Ixodida</taxon>
        <taxon>Ixodoidea</taxon>
        <taxon>Ixodidae</taxon>
        <taxon>Rhipicephalinae</taxon>
        <taxon>Rhipicephalus</taxon>
        <taxon>Rhipicephalus</taxon>
    </lineage>
</organism>
<dbReference type="VEuPathDB" id="VectorBase:RSAN_052545"/>
<feature type="compositionally biased region" description="Polar residues" evidence="1">
    <location>
        <begin position="355"/>
        <end position="365"/>
    </location>
</feature>
<feature type="region of interest" description="Disordered" evidence="1">
    <location>
        <begin position="116"/>
        <end position="199"/>
    </location>
</feature>
<feature type="compositionally biased region" description="Polar residues" evidence="1">
    <location>
        <begin position="143"/>
        <end position="154"/>
    </location>
</feature>
<sequence length="365" mass="39482">MQRKIAEAESHELIIAKALPGNVAGKRAEQIRNTNALKDVSNLKAQVDKVQNVAVSSLPMSPSEEENLPQQLSPEVDEPISCLAEKTSTVLHSKTCAEPVKGKDIVDLCSDEEGNMVEASEKCKDSAAEDTPGKVMPDERFVSNDTQENATLSSGPLADAPSSSGPKSTKQGDTAPEGQCQEDNQSEEQSSGRPLSLKDFEGFFKKSSRKTFDINASTQDLESLGSGAVDTLELMTDVCNSLKQVPASEPDLVPMYEEPVSAAMHTDHEANQQKEKMLEQDIADMKKQMLMLENELQKTTAGKGTTDNSHKDSSASNDVVAMNGKDDNWDWDDSDGADEVMDVVPPTPPRKSRSINDGSFCSTTK</sequence>
<feature type="compositionally biased region" description="Acidic residues" evidence="1">
    <location>
        <begin position="329"/>
        <end position="341"/>
    </location>
</feature>
<gene>
    <name evidence="2" type="ORF">HPB52_019381</name>
</gene>
<feature type="region of interest" description="Disordered" evidence="1">
    <location>
        <begin position="297"/>
        <end position="365"/>
    </location>
</feature>
<reference evidence="2" key="2">
    <citation type="submission" date="2021-09" db="EMBL/GenBank/DDBJ databases">
        <authorList>
            <person name="Jia N."/>
            <person name="Wang J."/>
            <person name="Shi W."/>
            <person name="Du L."/>
            <person name="Sun Y."/>
            <person name="Zhan W."/>
            <person name="Jiang J."/>
            <person name="Wang Q."/>
            <person name="Zhang B."/>
            <person name="Ji P."/>
            <person name="Sakyi L.B."/>
            <person name="Cui X."/>
            <person name="Yuan T."/>
            <person name="Jiang B."/>
            <person name="Yang W."/>
            <person name="Lam T.T.-Y."/>
            <person name="Chang Q."/>
            <person name="Ding S."/>
            <person name="Wang X."/>
            <person name="Zhu J."/>
            <person name="Ruan X."/>
            <person name="Zhao L."/>
            <person name="Wei J."/>
            <person name="Que T."/>
            <person name="Du C."/>
            <person name="Cheng J."/>
            <person name="Dai P."/>
            <person name="Han X."/>
            <person name="Huang E."/>
            <person name="Gao Y."/>
            <person name="Liu J."/>
            <person name="Shao H."/>
            <person name="Ye R."/>
            <person name="Li L."/>
            <person name="Wei W."/>
            <person name="Wang X."/>
            <person name="Wang C."/>
            <person name="Huo Q."/>
            <person name="Li W."/>
            <person name="Guo W."/>
            <person name="Chen H."/>
            <person name="Chen S."/>
            <person name="Zhou L."/>
            <person name="Zhou L."/>
            <person name="Ni X."/>
            <person name="Tian J."/>
            <person name="Zhou Y."/>
            <person name="Sheng Y."/>
            <person name="Liu T."/>
            <person name="Pan Y."/>
            <person name="Xia L."/>
            <person name="Li J."/>
            <person name="Zhao F."/>
            <person name="Cao W."/>
        </authorList>
    </citation>
    <scope>NUCLEOTIDE SEQUENCE</scope>
    <source>
        <strain evidence="2">Rsan-2018</strain>
        <tissue evidence="2">Larvae</tissue>
    </source>
</reference>
<evidence type="ECO:0000256" key="1">
    <source>
        <dbReference type="SAM" id="MobiDB-lite"/>
    </source>
</evidence>
<accession>A0A9D4T1N0</accession>
<feature type="compositionally biased region" description="Polar residues" evidence="1">
    <location>
        <begin position="297"/>
        <end position="307"/>
    </location>
</feature>
<evidence type="ECO:0000313" key="3">
    <source>
        <dbReference type="Proteomes" id="UP000821837"/>
    </source>
</evidence>
<dbReference type="AlphaFoldDB" id="A0A9D4T1N0"/>
<proteinExistence type="predicted"/>